<feature type="transmembrane region" description="Helical" evidence="6">
    <location>
        <begin position="148"/>
        <end position="166"/>
    </location>
</feature>
<dbReference type="EMBL" id="KQ964249">
    <property type="protein sequence ID" value="KXJ92172.1"/>
    <property type="molecule type" value="Genomic_DNA"/>
</dbReference>
<keyword evidence="9" id="KW-1185">Reference proteome</keyword>
<evidence type="ECO:0000256" key="3">
    <source>
        <dbReference type="ARBA" id="ARBA00022989"/>
    </source>
</evidence>
<dbReference type="OrthoDB" id="5525680at2759"/>
<feature type="transmembrane region" description="Helical" evidence="6">
    <location>
        <begin position="108"/>
        <end position="128"/>
    </location>
</feature>
<evidence type="ECO:0000256" key="6">
    <source>
        <dbReference type="SAM" id="Phobius"/>
    </source>
</evidence>
<comment type="subcellular location">
    <subcellularLocation>
        <location evidence="1">Endomembrane system</location>
        <topology evidence="1">Multi-pass membrane protein</topology>
    </subcellularLocation>
</comment>
<dbReference type="PANTHER" id="PTHR34187">
    <property type="entry name" value="FGR18P"/>
    <property type="match status" value="1"/>
</dbReference>
<dbReference type="Pfam" id="PF02656">
    <property type="entry name" value="DUF202"/>
    <property type="match status" value="1"/>
</dbReference>
<feature type="compositionally biased region" description="Pro residues" evidence="5">
    <location>
        <begin position="18"/>
        <end position="30"/>
    </location>
</feature>
<dbReference type="InterPro" id="IPR052053">
    <property type="entry name" value="IM_YidH-like"/>
</dbReference>
<dbReference type="AlphaFoldDB" id="A0A136J4T6"/>
<accession>A0A136J4T6</accession>
<protein>
    <recommendedName>
        <fullName evidence="7">DUF202 domain-containing protein</fullName>
    </recommendedName>
</protein>
<dbReference type="GO" id="GO:0012505">
    <property type="term" value="C:endomembrane system"/>
    <property type="evidence" value="ECO:0007669"/>
    <property type="project" value="UniProtKB-SubCell"/>
</dbReference>
<dbReference type="InParanoid" id="A0A136J4T6"/>
<keyword evidence="2 6" id="KW-0812">Transmembrane</keyword>
<feature type="domain" description="DUF202" evidence="7">
    <location>
        <begin position="99"/>
        <end position="170"/>
    </location>
</feature>
<feature type="compositionally biased region" description="Basic and acidic residues" evidence="5">
    <location>
        <begin position="1"/>
        <end position="10"/>
    </location>
</feature>
<reference evidence="9" key="1">
    <citation type="submission" date="2016-02" db="EMBL/GenBank/DDBJ databases">
        <title>Draft genome sequence of Microdochium bolleyi, a fungal endophyte of beachgrass.</title>
        <authorList>
            <consortium name="DOE Joint Genome Institute"/>
            <person name="David A.S."/>
            <person name="May G."/>
            <person name="Haridas S."/>
            <person name="Lim J."/>
            <person name="Wang M."/>
            <person name="Labutti K."/>
            <person name="Lipzen A."/>
            <person name="Barry K."/>
            <person name="Grigoriev I.V."/>
        </authorList>
    </citation>
    <scope>NUCLEOTIDE SEQUENCE [LARGE SCALE GENOMIC DNA]</scope>
    <source>
        <strain evidence="9">J235TASD1</strain>
    </source>
</reference>
<evidence type="ECO:0000259" key="7">
    <source>
        <dbReference type="Pfam" id="PF02656"/>
    </source>
</evidence>
<gene>
    <name evidence="8" type="ORF">Micbo1qcDRAFT_175157</name>
</gene>
<proteinExistence type="predicted"/>
<keyword evidence="3 6" id="KW-1133">Transmembrane helix</keyword>
<name>A0A136J4T6_9PEZI</name>
<evidence type="ECO:0000256" key="4">
    <source>
        <dbReference type="ARBA" id="ARBA00023136"/>
    </source>
</evidence>
<evidence type="ECO:0000313" key="9">
    <source>
        <dbReference type="Proteomes" id="UP000070501"/>
    </source>
</evidence>
<sequence>MPAAAHDEPVGSRSSLPPQWPAASPPPCPSPTSHRARDYGYCCGLFAPVDVEDCTARSSHAHSHFHYPFGSGSSDNNNTFWTTPLLGPLLFENSSSDARDHAANERTFLAYLRLSIYMAVVAVAITLSFHLKSKPTDVELRMARPLGLIFWLLAVACLALGFGNYMNTVNKYARRAAIVQTGWRTQSVCRATTNACHLGDIKKVMSLIGLSIVGTCVVLLVVAKVQVDLECDSLLADARCAARLRQALVSYYSRLGGVDGGGGGAVGSGAWLSSWQ</sequence>
<evidence type="ECO:0000256" key="2">
    <source>
        <dbReference type="ARBA" id="ARBA00022692"/>
    </source>
</evidence>
<feature type="region of interest" description="Disordered" evidence="5">
    <location>
        <begin position="1"/>
        <end position="31"/>
    </location>
</feature>
<evidence type="ECO:0000256" key="1">
    <source>
        <dbReference type="ARBA" id="ARBA00004127"/>
    </source>
</evidence>
<keyword evidence="4 6" id="KW-0472">Membrane</keyword>
<feature type="transmembrane region" description="Helical" evidence="6">
    <location>
        <begin position="204"/>
        <end position="223"/>
    </location>
</feature>
<evidence type="ECO:0000313" key="8">
    <source>
        <dbReference type="EMBL" id="KXJ92172.1"/>
    </source>
</evidence>
<dbReference type="PANTHER" id="PTHR34187:SF3">
    <property type="entry name" value="DUF DOMAIN PROTEIN (AFU_ORTHOLOGUE AFUA_6G11150)"/>
    <property type="match status" value="1"/>
</dbReference>
<dbReference type="Proteomes" id="UP000070501">
    <property type="component" value="Unassembled WGS sequence"/>
</dbReference>
<dbReference type="InterPro" id="IPR003807">
    <property type="entry name" value="DUF202"/>
</dbReference>
<organism evidence="8 9">
    <name type="scientific">Microdochium bolleyi</name>
    <dbReference type="NCBI Taxonomy" id="196109"/>
    <lineage>
        <taxon>Eukaryota</taxon>
        <taxon>Fungi</taxon>
        <taxon>Dikarya</taxon>
        <taxon>Ascomycota</taxon>
        <taxon>Pezizomycotina</taxon>
        <taxon>Sordariomycetes</taxon>
        <taxon>Xylariomycetidae</taxon>
        <taxon>Xylariales</taxon>
        <taxon>Microdochiaceae</taxon>
        <taxon>Microdochium</taxon>
    </lineage>
</organism>
<evidence type="ECO:0000256" key="5">
    <source>
        <dbReference type="SAM" id="MobiDB-lite"/>
    </source>
</evidence>